<dbReference type="RefSeq" id="WP_185257007.1">
    <property type="nucleotide sequence ID" value="NZ_AP023368.1"/>
</dbReference>
<dbReference type="KEGG" id="acht:bsdcttw_44820"/>
<accession>A0A7M3SA24</accession>
<sequence>MAKELIVRGHFKTESGEYKSWDSFTPEEKEQIGIKMNDRMLRAIGYVPVNELKKDTA</sequence>
<evidence type="ECO:0000313" key="2">
    <source>
        <dbReference type="Proteomes" id="UP000515703"/>
    </source>
</evidence>
<dbReference type="AlphaFoldDB" id="A0A7M3SA24"/>
<organism evidence="1 2">
    <name type="scientific">Anaerocolumna chitinilytica</name>
    <dbReference type="NCBI Taxonomy" id="1727145"/>
    <lineage>
        <taxon>Bacteria</taxon>
        <taxon>Bacillati</taxon>
        <taxon>Bacillota</taxon>
        <taxon>Clostridia</taxon>
        <taxon>Lachnospirales</taxon>
        <taxon>Lachnospiraceae</taxon>
        <taxon>Anaerocolumna</taxon>
    </lineage>
</organism>
<proteinExistence type="predicted"/>
<dbReference type="EMBL" id="AP023368">
    <property type="protein sequence ID" value="BCK01442.1"/>
    <property type="molecule type" value="Genomic_DNA"/>
</dbReference>
<keyword evidence="2" id="KW-1185">Reference proteome</keyword>
<name>A0A7M3SA24_9FIRM</name>
<reference evidence="1 2" key="2">
    <citation type="submission" date="2020-08" db="EMBL/GenBank/DDBJ databases">
        <authorList>
            <person name="Ueki A."/>
            <person name="Tonouchi A."/>
        </authorList>
    </citation>
    <scope>NUCLEOTIDE SEQUENCE [LARGE SCALE GENOMIC DNA]</scope>
    <source>
        <strain evidence="1 2">CTTW</strain>
    </source>
</reference>
<reference evidence="1 2" key="1">
    <citation type="submission" date="2020-08" db="EMBL/GenBank/DDBJ databases">
        <title>Draft genome sequencing of an Anaerocolumna strain isolated from anoxic soil subjected to BSD treatment.</title>
        <authorList>
            <person name="Uek A."/>
            <person name="Tonouchi A."/>
        </authorList>
    </citation>
    <scope>NUCLEOTIDE SEQUENCE [LARGE SCALE GENOMIC DNA]</scope>
    <source>
        <strain evidence="1 2">CTTW</strain>
    </source>
</reference>
<dbReference type="Proteomes" id="UP000515703">
    <property type="component" value="Chromosome"/>
</dbReference>
<protein>
    <submittedName>
        <fullName evidence="1">Uncharacterized protein</fullName>
    </submittedName>
</protein>
<evidence type="ECO:0000313" key="1">
    <source>
        <dbReference type="EMBL" id="BCK01442.1"/>
    </source>
</evidence>
<gene>
    <name evidence="1" type="ORF">bsdcttw_44820</name>
</gene>